<evidence type="ECO:0000313" key="2">
    <source>
        <dbReference type="EMBL" id="SBV91945.1"/>
    </source>
</evidence>
<dbReference type="AlphaFoldDB" id="A0A212IYC7"/>
<proteinExistence type="predicted"/>
<accession>A0A212IYC7</accession>
<reference evidence="2" key="1">
    <citation type="submission" date="2016-04" db="EMBL/GenBank/DDBJ databases">
        <authorList>
            <person name="Evans L.H."/>
            <person name="Alamgir A."/>
            <person name="Owens N."/>
            <person name="Weber N.D."/>
            <person name="Virtaneva K."/>
            <person name="Barbian K."/>
            <person name="Babar A."/>
            <person name="Rosenke K."/>
        </authorList>
    </citation>
    <scope>NUCLEOTIDE SEQUENCE</scope>
    <source>
        <strain evidence="2">86-1</strain>
    </source>
</reference>
<dbReference type="EMBL" id="FLUM01000001">
    <property type="protein sequence ID" value="SBV91945.1"/>
    <property type="molecule type" value="Genomic_DNA"/>
</dbReference>
<name>A0A212IYC7_9BACT</name>
<feature type="region of interest" description="Disordered" evidence="1">
    <location>
        <begin position="74"/>
        <end position="102"/>
    </location>
</feature>
<protein>
    <submittedName>
        <fullName evidence="2">Uncharacterized protein</fullName>
    </submittedName>
</protein>
<sequence length="223" mass="24992">MEKEKLSDELKGLVGENSLSERTWNDYIDNSVVPFLPIEEDKISDYLAKHATSLKSLNGQLNYDVAGRVNEFKKTYKPETPVNPQPPKPVETKAEPQPDDMPEWAKSLLGKVDKIEQEKSNEAKTAKLDKTLSDAKSAIQKDGADNEKILKITFGLLKVDADEPLDSVVKKAKELYNETLSDVYGEGYNPAFGAHNSSAPISVSPDVKRRKELMAEERKRMRV</sequence>
<organism evidence="2">
    <name type="scientific">uncultured Dysgonomonas sp</name>
    <dbReference type="NCBI Taxonomy" id="206096"/>
    <lineage>
        <taxon>Bacteria</taxon>
        <taxon>Pseudomonadati</taxon>
        <taxon>Bacteroidota</taxon>
        <taxon>Bacteroidia</taxon>
        <taxon>Bacteroidales</taxon>
        <taxon>Dysgonomonadaceae</taxon>
        <taxon>Dysgonomonas</taxon>
        <taxon>environmental samples</taxon>
    </lineage>
</organism>
<gene>
    <name evidence="2" type="ORF">KL86DYS1_10476</name>
</gene>
<dbReference type="RefSeq" id="WP_296938374.1">
    <property type="nucleotide sequence ID" value="NZ_LT599032.1"/>
</dbReference>
<evidence type="ECO:0000256" key="1">
    <source>
        <dbReference type="SAM" id="MobiDB-lite"/>
    </source>
</evidence>